<comment type="caution">
    <text evidence="10">The sequence shown here is derived from an EMBL/GenBank/DDBJ whole genome shotgun (WGS) entry which is preliminary data.</text>
</comment>
<feature type="domain" description="Glycoside hydrolase family 29 N-terminal" evidence="9">
    <location>
        <begin position="68"/>
        <end position="322"/>
    </location>
</feature>
<accession>A0ABQ1GFW2</accession>
<keyword evidence="4 7" id="KW-0732">Signal</keyword>
<dbReference type="InterPro" id="IPR057739">
    <property type="entry name" value="Glyco_hydro_29_N"/>
</dbReference>
<evidence type="ECO:0000313" key="11">
    <source>
        <dbReference type="Proteomes" id="UP000620046"/>
    </source>
</evidence>
<name>A0ABQ1GFW2_9GAMM</name>
<dbReference type="EC" id="3.2.1.51" evidence="3"/>
<dbReference type="SMART" id="SM00812">
    <property type="entry name" value="Alpha_L_fucos"/>
    <property type="match status" value="1"/>
</dbReference>
<feature type="signal peptide" evidence="7">
    <location>
        <begin position="1"/>
        <end position="24"/>
    </location>
</feature>
<dbReference type="InterPro" id="IPR016286">
    <property type="entry name" value="FUC_metazoa-typ"/>
</dbReference>
<proteinExistence type="inferred from homology"/>
<keyword evidence="11" id="KW-1185">Reference proteome</keyword>
<dbReference type="RefSeq" id="WP_188796207.1">
    <property type="nucleotide sequence ID" value="NZ_BMJA01000003.1"/>
</dbReference>
<evidence type="ECO:0000259" key="8">
    <source>
        <dbReference type="Pfam" id="PF00754"/>
    </source>
</evidence>
<dbReference type="InterPro" id="IPR017853">
    <property type="entry name" value="GH"/>
</dbReference>
<evidence type="ECO:0000256" key="1">
    <source>
        <dbReference type="ARBA" id="ARBA00004071"/>
    </source>
</evidence>
<evidence type="ECO:0000259" key="9">
    <source>
        <dbReference type="Pfam" id="PF01120"/>
    </source>
</evidence>
<dbReference type="InterPro" id="IPR000421">
    <property type="entry name" value="FA58C"/>
</dbReference>
<dbReference type="SUPFAM" id="SSF51445">
    <property type="entry name" value="(Trans)glycosidases"/>
    <property type="match status" value="1"/>
</dbReference>
<comment type="function">
    <text evidence="1">Alpha-L-fucosidase is responsible for hydrolyzing the alpha-1,6-linked fucose joined to the reducing-end N-acetylglucosamine of the carbohydrate moieties of glycoproteins.</text>
</comment>
<dbReference type="Pfam" id="PF01120">
    <property type="entry name" value="Alpha_L_fucos"/>
    <property type="match status" value="1"/>
</dbReference>
<dbReference type="InterPro" id="IPR008979">
    <property type="entry name" value="Galactose-bd-like_sf"/>
</dbReference>
<dbReference type="Proteomes" id="UP000620046">
    <property type="component" value="Unassembled WGS sequence"/>
</dbReference>
<dbReference type="SUPFAM" id="SSF49785">
    <property type="entry name" value="Galactose-binding domain-like"/>
    <property type="match status" value="1"/>
</dbReference>
<evidence type="ECO:0000256" key="3">
    <source>
        <dbReference type="ARBA" id="ARBA00012662"/>
    </source>
</evidence>
<evidence type="ECO:0000256" key="5">
    <source>
        <dbReference type="ARBA" id="ARBA00022801"/>
    </source>
</evidence>
<reference evidence="11" key="1">
    <citation type="journal article" date="2019" name="Int. J. Syst. Evol. Microbiol.">
        <title>The Global Catalogue of Microorganisms (GCM) 10K type strain sequencing project: providing services to taxonomists for standard genome sequencing and annotation.</title>
        <authorList>
            <consortium name="The Broad Institute Genomics Platform"/>
            <consortium name="The Broad Institute Genome Sequencing Center for Infectious Disease"/>
            <person name="Wu L."/>
            <person name="Ma J."/>
        </authorList>
    </citation>
    <scope>NUCLEOTIDE SEQUENCE [LARGE SCALE GENOMIC DNA]</scope>
    <source>
        <strain evidence="11">CGMCC 1.15439</strain>
    </source>
</reference>
<evidence type="ECO:0000256" key="2">
    <source>
        <dbReference type="ARBA" id="ARBA00007951"/>
    </source>
</evidence>
<evidence type="ECO:0000256" key="7">
    <source>
        <dbReference type="SAM" id="SignalP"/>
    </source>
</evidence>
<dbReference type="InterPro" id="IPR000933">
    <property type="entry name" value="Glyco_hydro_29"/>
</dbReference>
<keyword evidence="5" id="KW-0378">Hydrolase</keyword>
<dbReference type="PANTHER" id="PTHR10030:SF37">
    <property type="entry name" value="ALPHA-L-FUCOSIDASE-RELATED"/>
    <property type="match status" value="1"/>
</dbReference>
<dbReference type="Gene3D" id="3.20.20.80">
    <property type="entry name" value="Glycosidases"/>
    <property type="match status" value="1"/>
</dbReference>
<dbReference type="EMBL" id="BMJA01000003">
    <property type="protein sequence ID" value="GGA43044.1"/>
    <property type="molecule type" value="Genomic_DNA"/>
</dbReference>
<evidence type="ECO:0000256" key="6">
    <source>
        <dbReference type="ARBA" id="ARBA00023295"/>
    </source>
</evidence>
<organism evidence="10 11">
    <name type="scientific">Dyella nitratireducens</name>
    <dbReference type="NCBI Taxonomy" id="1849580"/>
    <lineage>
        <taxon>Bacteria</taxon>
        <taxon>Pseudomonadati</taxon>
        <taxon>Pseudomonadota</taxon>
        <taxon>Gammaproteobacteria</taxon>
        <taxon>Lysobacterales</taxon>
        <taxon>Rhodanobacteraceae</taxon>
        <taxon>Dyella</taxon>
    </lineage>
</organism>
<dbReference type="Gene3D" id="2.60.120.260">
    <property type="entry name" value="Galactose-binding domain-like"/>
    <property type="match status" value="1"/>
</dbReference>
<evidence type="ECO:0000313" key="10">
    <source>
        <dbReference type="EMBL" id="GGA43044.1"/>
    </source>
</evidence>
<keyword evidence="6" id="KW-0326">Glycosidase</keyword>
<comment type="similarity">
    <text evidence="2">Belongs to the glycosyl hydrolase 29 family.</text>
</comment>
<protein>
    <recommendedName>
        <fullName evidence="3">alpha-L-fucosidase</fullName>
        <ecNumber evidence="3">3.2.1.51</ecNumber>
    </recommendedName>
</protein>
<feature type="chain" id="PRO_5045039522" description="alpha-L-fucosidase" evidence="7">
    <location>
        <begin position="25"/>
        <end position="456"/>
    </location>
</feature>
<evidence type="ECO:0000256" key="4">
    <source>
        <dbReference type="ARBA" id="ARBA00022729"/>
    </source>
</evidence>
<dbReference type="PANTHER" id="PTHR10030">
    <property type="entry name" value="ALPHA-L-FUCOSIDASE"/>
    <property type="match status" value="1"/>
</dbReference>
<gene>
    <name evidence="10" type="ORF">GCM10010981_35190</name>
</gene>
<feature type="domain" description="F5/8 type C" evidence="8">
    <location>
        <begin position="342"/>
        <end position="442"/>
    </location>
</feature>
<sequence length="456" mass="51502">MLIRRSVLLAAAMAAILFTGSAAAQNFADVKPSPQQTHWQDLEFGVIVHFGTNTFLDREWGDGTADPKVFHPDHVDPDQWARAAKSAGAKYLLLVAKHHDGFALWPTAQTDYSVKNSPWLDGKGDLVKMTEDAVRKEGMEFGVYLSPWDRHEPRYKDPAAYDKFYMAEMDELVQSYGPLVEWWLDGAGSAGHVYDFKKYMEELRTYQPNTMVFADVALFGYGDIRWVGQEDGHIRGENWNVIDRHGDLRWRPVEVDTPLHKLEWFWHPDSDKTLKSVDELMDIWENSVGRGGQLMLGLAPNRHGLLPDADIKRLKEFGDALQARYGADKNLARRHLATLPGDQNAGAALDGDPDTFWSAPEGSRHATLEVDFAQPVTFDHALTMEWLNDGQCVQKYAIEAWLQGSWTPIAKAEAIGHMKIDRFTPTTASKVRLNILSSACTARIREFQLFDMGQAR</sequence>
<dbReference type="Pfam" id="PF00754">
    <property type="entry name" value="F5_F8_type_C"/>
    <property type="match status" value="1"/>
</dbReference>
<dbReference type="PRINTS" id="PR00741">
    <property type="entry name" value="GLHYDRLASE29"/>
</dbReference>